<sequence>MKMTGLPYARLQRRRSLATPLIAVAALLLLMLLSGCGSSSDEDKVRLKDAPTDIEAVYRAHCLSCHGSELQGLVGGNTNLQQVGERMSFEGIATRIQEGGGLMQPYMDILSEEEISGLAAWLAGSALD</sequence>
<protein>
    <submittedName>
        <fullName evidence="6">C-type cytochrome</fullName>
    </submittedName>
</protein>
<evidence type="ECO:0000256" key="4">
    <source>
        <dbReference type="PROSITE-ProRule" id="PRU00433"/>
    </source>
</evidence>
<dbReference type="RefSeq" id="WP_377567054.1">
    <property type="nucleotide sequence ID" value="NZ_JBHTJZ010000036.1"/>
</dbReference>
<dbReference type="PROSITE" id="PS51007">
    <property type="entry name" value="CYTC"/>
    <property type="match status" value="1"/>
</dbReference>
<proteinExistence type="predicted"/>
<dbReference type="Gene3D" id="1.10.760.10">
    <property type="entry name" value="Cytochrome c-like domain"/>
    <property type="match status" value="1"/>
</dbReference>
<evidence type="ECO:0000313" key="6">
    <source>
        <dbReference type="EMBL" id="MFD0961459.1"/>
    </source>
</evidence>
<evidence type="ECO:0000256" key="2">
    <source>
        <dbReference type="ARBA" id="ARBA00022723"/>
    </source>
</evidence>
<comment type="caution">
    <text evidence="6">The sequence shown here is derived from an EMBL/GenBank/DDBJ whole genome shotgun (WGS) entry which is preliminary data.</text>
</comment>
<dbReference type="SUPFAM" id="SSF46626">
    <property type="entry name" value="Cytochrome c"/>
    <property type="match status" value="1"/>
</dbReference>
<gene>
    <name evidence="6" type="ORF">ACFQ2I_19070</name>
</gene>
<accession>A0ABW3HVK0</accession>
<dbReference type="Proteomes" id="UP001596989">
    <property type="component" value="Unassembled WGS sequence"/>
</dbReference>
<keyword evidence="2 4" id="KW-0479">Metal-binding</keyword>
<keyword evidence="7" id="KW-1185">Reference proteome</keyword>
<evidence type="ECO:0000259" key="5">
    <source>
        <dbReference type="PROSITE" id="PS51007"/>
    </source>
</evidence>
<dbReference type="Pfam" id="PF13442">
    <property type="entry name" value="Cytochrome_CBB3"/>
    <property type="match status" value="1"/>
</dbReference>
<evidence type="ECO:0000256" key="1">
    <source>
        <dbReference type="ARBA" id="ARBA00022617"/>
    </source>
</evidence>
<dbReference type="InterPro" id="IPR009056">
    <property type="entry name" value="Cyt_c-like_dom"/>
</dbReference>
<organism evidence="6 7">
    <name type="scientific">Paenibacillus chungangensis</name>
    <dbReference type="NCBI Taxonomy" id="696535"/>
    <lineage>
        <taxon>Bacteria</taxon>
        <taxon>Bacillati</taxon>
        <taxon>Bacillota</taxon>
        <taxon>Bacilli</taxon>
        <taxon>Bacillales</taxon>
        <taxon>Paenibacillaceae</taxon>
        <taxon>Paenibacillus</taxon>
    </lineage>
</organism>
<evidence type="ECO:0000256" key="3">
    <source>
        <dbReference type="ARBA" id="ARBA00023004"/>
    </source>
</evidence>
<reference evidence="7" key="1">
    <citation type="journal article" date="2019" name="Int. J. Syst. Evol. Microbiol.">
        <title>The Global Catalogue of Microorganisms (GCM) 10K type strain sequencing project: providing services to taxonomists for standard genome sequencing and annotation.</title>
        <authorList>
            <consortium name="The Broad Institute Genomics Platform"/>
            <consortium name="The Broad Institute Genome Sequencing Center for Infectious Disease"/>
            <person name="Wu L."/>
            <person name="Ma J."/>
        </authorList>
    </citation>
    <scope>NUCLEOTIDE SEQUENCE [LARGE SCALE GENOMIC DNA]</scope>
    <source>
        <strain evidence="7">CCUG 59129</strain>
    </source>
</reference>
<keyword evidence="3 4" id="KW-0408">Iron</keyword>
<dbReference type="InterPro" id="IPR036909">
    <property type="entry name" value="Cyt_c-like_dom_sf"/>
</dbReference>
<name>A0ABW3HVK0_9BACL</name>
<dbReference type="EMBL" id="JBHTJZ010000036">
    <property type="protein sequence ID" value="MFD0961459.1"/>
    <property type="molecule type" value="Genomic_DNA"/>
</dbReference>
<keyword evidence="1 4" id="KW-0349">Heme</keyword>
<evidence type="ECO:0000313" key="7">
    <source>
        <dbReference type="Proteomes" id="UP001596989"/>
    </source>
</evidence>
<feature type="domain" description="Cytochrome c" evidence="5">
    <location>
        <begin position="49"/>
        <end position="126"/>
    </location>
</feature>